<reference evidence="3 4" key="1">
    <citation type="submission" date="2017-02" db="EMBL/GenBank/DDBJ databases">
        <authorList>
            <person name="Peterson S.W."/>
        </authorList>
    </citation>
    <scope>NUCLEOTIDE SEQUENCE [LARGE SCALE GENOMIC DNA]</scope>
    <source>
        <strain evidence="3 4">VKM Ac-2059</strain>
    </source>
</reference>
<dbReference type="InterPro" id="IPR010427">
    <property type="entry name" value="DUF1023"/>
</dbReference>
<dbReference type="RefSeq" id="WP_159449467.1">
    <property type="nucleotide sequence ID" value="NZ_FUZP01000001.1"/>
</dbReference>
<dbReference type="Gene3D" id="3.40.50.1820">
    <property type="entry name" value="alpha/beta hydrolase"/>
    <property type="match status" value="1"/>
</dbReference>
<keyword evidence="4" id="KW-1185">Reference proteome</keyword>
<dbReference type="OrthoDB" id="3259161at2"/>
<evidence type="ECO:0000259" key="2">
    <source>
        <dbReference type="Pfam" id="PF06259"/>
    </source>
</evidence>
<dbReference type="EMBL" id="FUZP01000001">
    <property type="protein sequence ID" value="SKC38143.1"/>
    <property type="molecule type" value="Genomic_DNA"/>
</dbReference>
<sequence length="661" mass="68856">MTTVPGFGASPSDPFGDLDDPAAGDPATIREIAGLHRASAARWNANAHAFAAAEVWFDGDQAEAVDAVEAQATHLAPPLQTLSDSHSSAAAALEVFAAAIDDIAGRSGRLRADVDSSLADIARTREALGDLGGGRLPYLTELHPSSSLYDWPAGPPLLPAYLIDQAVRDGTLTAADVTALHAGVRRWRALLGTIDTCRASYAALSDTRASANDACAAALENTPLNAAVTAARAGAPPVSEEAAVASWLALSPTLFTATYATDPDAAICALETATPDVVASIWATLPAAFIAALISRNPAAVGNLEGARYRDRNTANVARLTGEHDATVRQIAERSEVGGAALLKERLRVLDYLIETYGDGRAAQRLPPEFLVRLDTTPPGEPYVVVTIGDPGTASNTGTVVSGMGSGSADIKTYRSNFSKIVKDADDSAVLLSFNYRTPSADLSVLTPNFAIAGAPRLGRELDGLRAVQRAITGSRSVLIGHSYGATTSAAVLAQDSHGVDAFAAVGPAGFLAGTTLSELHISPDNVFVAIAKKDPWASPGQTWSGRINPTSDDWGAVRFGTEGTRLADGTTLLSTTGHDFVEGSAQEGSRSYTAPGTESARNIAHILAGDPDRLTPGSATYPHPLWGTTPDVIEPPIKDKDPQQRFLAPAQDRRLLNDPS</sequence>
<dbReference type="GO" id="GO:0016787">
    <property type="term" value="F:hydrolase activity"/>
    <property type="evidence" value="ECO:0007669"/>
    <property type="project" value="UniProtKB-KW"/>
</dbReference>
<keyword evidence="3" id="KW-0378">Hydrolase</keyword>
<name>A0A1T5IGK3_9MICO</name>
<dbReference type="SUPFAM" id="SSF53474">
    <property type="entry name" value="alpha/beta-Hydrolases"/>
    <property type="match status" value="1"/>
</dbReference>
<dbReference type="Proteomes" id="UP000190857">
    <property type="component" value="Unassembled WGS sequence"/>
</dbReference>
<feature type="region of interest" description="Disordered" evidence="1">
    <location>
        <begin position="1"/>
        <end position="23"/>
    </location>
</feature>
<dbReference type="STRING" id="123320.SAMN06309945_0412"/>
<dbReference type="Pfam" id="PF06259">
    <property type="entry name" value="Abhydrolase_8"/>
    <property type="match status" value="1"/>
</dbReference>
<feature type="region of interest" description="Disordered" evidence="1">
    <location>
        <begin position="627"/>
        <end position="661"/>
    </location>
</feature>
<gene>
    <name evidence="3" type="ORF">SAMN06309945_0412</name>
</gene>
<proteinExistence type="predicted"/>
<protein>
    <submittedName>
        <fullName evidence="3">Alpha/beta hydrolase</fullName>
    </submittedName>
</protein>
<feature type="domain" description="DUF1023" evidence="2">
    <location>
        <begin position="384"/>
        <end position="536"/>
    </location>
</feature>
<evidence type="ECO:0000313" key="4">
    <source>
        <dbReference type="Proteomes" id="UP000190857"/>
    </source>
</evidence>
<feature type="compositionally biased region" description="Basic and acidic residues" evidence="1">
    <location>
        <begin position="652"/>
        <end position="661"/>
    </location>
</feature>
<dbReference type="AlphaFoldDB" id="A0A1T5IGK3"/>
<evidence type="ECO:0000256" key="1">
    <source>
        <dbReference type="SAM" id="MobiDB-lite"/>
    </source>
</evidence>
<organism evidence="3 4">
    <name type="scientific">Okibacterium fritillariae</name>
    <dbReference type="NCBI Taxonomy" id="123320"/>
    <lineage>
        <taxon>Bacteria</taxon>
        <taxon>Bacillati</taxon>
        <taxon>Actinomycetota</taxon>
        <taxon>Actinomycetes</taxon>
        <taxon>Micrococcales</taxon>
        <taxon>Microbacteriaceae</taxon>
        <taxon>Okibacterium</taxon>
    </lineage>
</organism>
<dbReference type="InterPro" id="IPR029058">
    <property type="entry name" value="AB_hydrolase_fold"/>
</dbReference>
<accession>A0A1T5IGK3</accession>
<evidence type="ECO:0000313" key="3">
    <source>
        <dbReference type="EMBL" id="SKC38143.1"/>
    </source>
</evidence>